<evidence type="ECO:0000313" key="1">
    <source>
        <dbReference type="EMBL" id="SNS22204.1"/>
    </source>
</evidence>
<dbReference type="AlphaFoldDB" id="A0A239CRT6"/>
<protein>
    <submittedName>
        <fullName evidence="1">Uncharacterized protein</fullName>
    </submittedName>
</protein>
<evidence type="ECO:0000313" key="2">
    <source>
        <dbReference type="Proteomes" id="UP000198415"/>
    </source>
</evidence>
<gene>
    <name evidence="1" type="ORF">SAMN06264365_11230</name>
</gene>
<organism evidence="1 2">
    <name type="scientific">Actinoplanes regularis</name>
    <dbReference type="NCBI Taxonomy" id="52697"/>
    <lineage>
        <taxon>Bacteria</taxon>
        <taxon>Bacillati</taxon>
        <taxon>Actinomycetota</taxon>
        <taxon>Actinomycetes</taxon>
        <taxon>Micromonosporales</taxon>
        <taxon>Micromonosporaceae</taxon>
        <taxon>Actinoplanes</taxon>
    </lineage>
</organism>
<accession>A0A239CRT6</accession>
<proteinExistence type="predicted"/>
<keyword evidence="2" id="KW-1185">Reference proteome</keyword>
<dbReference type="EMBL" id="FZNR01000012">
    <property type="protein sequence ID" value="SNS22204.1"/>
    <property type="molecule type" value="Genomic_DNA"/>
</dbReference>
<name>A0A239CRT6_9ACTN</name>
<reference evidence="1 2" key="1">
    <citation type="submission" date="2017-06" db="EMBL/GenBank/DDBJ databases">
        <authorList>
            <person name="Kim H.J."/>
            <person name="Triplett B.A."/>
        </authorList>
    </citation>
    <scope>NUCLEOTIDE SEQUENCE [LARGE SCALE GENOMIC DNA]</scope>
    <source>
        <strain evidence="1 2">DSM 43151</strain>
    </source>
</reference>
<sequence>MRGVEVNVGKRLLKLADSFAEQVSDEDVDTFTAQVYARAGLAAPGRTAHTGESVSAGSPGEVLVKEYDDWGGEVEPTRR</sequence>
<dbReference type="RefSeq" id="WP_089296134.1">
    <property type="nucleotide sequence ID" value="NZ_BOMU01000065.1"/>
</dbReference>
<dbReference type="Proteomes" id="UP000198415">
    <property type="component" value="Unassembled WGS sequence"/>
</dbReference>